<dbReference type="EMBL" id="JBAMIC010000002">
    <property type="protein sequence ID" value="KAK7113505.1"/>
    <property type="molecule type" value="Genomic_DNA"/>
</dbReference>
<sequence length="89" mass="9939">MGKTLREIVLVTVFCLAVLVAMTTRPVEAKFDDLYVGCKGIVRKQCSEGQRCTCYKGASEECPGKDEVGENQDCEDIFEECKDKLNCSY</sequence>
<feature type="chain" id="PRO_5043047669" evidence="1">
    <location>
        <begin position="30"/>
        <end position="89"/>
    </location>
</feature>
<evidence type="ECO:0000256" key="1">
    <source>
        <dbReference type="SAM" id="SignalP"/>
    </source>
</evidence>
<feature type="signal peptide" evidence="1">
    <location>
        <begin position="1"/>
        <end position="29"/>
    </location>
</feature>
<accession>A0AAN9BYB3</accession>
<gene>
    <name evidence="2" type="ORF">V1264_012779</name>
</gene>
<proteinExistence type="predicted"/>
<organism evidence="2 3">
    <name type="scientific">Littorina saxatilis</name>
    <dbReference type="NCBI Taxonomy" id="31220"/>
    <lineage>
        <taxon>Eukaryota</taxon>
        <taxon>Metazoa</taxon>
        <taxon>Spiralia</taxon>
        <taxon>Lophotrochozoa</taxon>
        <taxon>Mollusca</taxon>
        <taxon>Gastropoda</taxon>
        <taxon>Caenogastropoda</taxon>
        <taxon>Littorinimorpha</taxon>
        <taxon>Littorinoidea</taxon>
        <taxon>Littorinidae</taxon>
        <taxon>Littorina</taxon>
    </lineage>
</organism>
<dbReference type="Proteomes" id="UP001374579">
    <property type="component" value="Unassembled WGS sequence"/>
</dbReference>
<comment type="caution">
    <text evidence="2">The sequence shown here is derived from an EMBL/GenBank/DDBJ whole genome shotgun (WGS) entry which is preliminary data.</text>
</comment>
<name>A0AAN9BYB3_9CAEN</name>
<evidence type="ECO:0000313" key="2">
    <source>
        <dbReference type="EMBL" id="KAK7113505.1"/>
    </source>
</evidence>
<dbReference type="AlphaFoldDB" id="A0AAN9BYB3"/>
<reference evidence="2 3" key="1">
    <citation type="submission" date="2024-02" db="EMBL/GenBank/DDBJ databases">
        <title>Chromosome-scale genome assembly of the rough periwinkle Littorina saxatilis.</title>
        <authorList>
            <person name="De Jode A."/>
            <person name="Faria R."/>
            <person name="Formenti G."/>
            <person name="Sims Y."/>
            <person name="Smith T.P."/>
            <person name="Tracey A."/>
            <person name="Wood J.M.D."/>
            <person name="Zagrodzka Z.B."/>
            <person name="Johannesson K."/>
            <person name="Butlin R.K."/>
            <person name="Leder E.H."/>
        </authorList>
    </citation>
    <scope>NUCLEOTIDE SEQUENCE [LARGE SCALE GENOMIC DNA]</scope>
    <source>
        <strain evidence="2">Snail1</strain>
        <tissue evidence="2">Muscle</tissue>
    </source>
</reference>
<keyword evidence="1" id="KW-0732">Signal</keyword>
<protein>
    <submittedName>
        <fullName evidence="2">Uncharacterized protein</fullName>
    </submittedName>
</protein>
<evidence type="ECO:0000313" key="3">
    <source>
        <dbReference type="Proteomes" id="UP001374579"/>
    </source>
</evidence>
<keyword evidence="3" id="KW-1185">Reference proteome</keyword>